<dbReference type="KEGG" id="pbap:Pla133_30070"/>
<dbReference type="SUPFAM" id="SSF52266">
    <property type="entry name" value="SGNH hydrolase"/>
    <property type="match status" value="1"/>
</dbReference>
<dbReference type="RefSeq" id="WP_145066499.1">
    <property type="nucleotide sequence ID" value="NZ_CP036287.1"/>
</dbReference>
<dbReference type="GO" id="GO:0016788">
    <property type="term" value="F:hydrolase activity, acting on ester bonds"/>
    <property type="evidence" value="ECO:0007669"/>
    <property type="project" value="UniProtKB-ARBA"/>
</dbReference>
<dbReference type="InterPro" id="IPR013830">
    <property type="entry name" value="SGNH_hydro"/>
</dbReference>
<dbReference type="Pfam" id="PF13472">
    <property type="entry name" value="Lipase_GDSL_2"/>
    <property type="match status" value="1"/>
</dbReference>
<feature type="transmembrane region" description="Helical" evidence="1">
    <location>
        <begin position="17"/>
        <end position="35"/>
    </location>
</feature>
<feature type="domain" description="SGNH hydrolase-type esterase" evidence="2">
    <location>
        <begin position="139"/>
        <end position="378"/>
    </location>
</feature>
<evidence type="ECO:0000259" key="2">
    <source>
        <dbReference type="Pfam" id="PF13472"/>
    </source>
</evidence>
<keyword evidence="1" id="KW-0472">Membrane</keyword>
<dbReference type="Proteomes" id="UP000316921">
    <property type="component" value="Chromosome"/>
</dbReference>
<sequence length="394" mass="42650">MADPQPQAARRGSAPKGALLVLLGLVLGFAGGWYARGPVDGSQVPAWLEVVDHLPPAGSRPALLPRFAGEKPLAVFRDGSTSTLVADGASYFRRPAWTERRIPWPEHDRGEFVVEADFRGLRLTGPLPGERPEPLIVLVGDSHMEGVCSNGETAAAFLERALARDPAAEGARVLNAATGMYTFPHYLGTAWRYLQLAPDVFVLVVFGGNDFGALETDEAELRGDPKPLRPPGYNERLVRALEVQVAGREAGPSLWQFLNQELLFTVDPPRLEWALARSLEYVEAIQRLADEVGTRLVVAYVPPVSDVHPEVVGPVYAPLLSVLELEDADLKATERLADRFLAALGARGVETLDARPALRGATEPCYWIADEHLNVAGLRVLGEALAERLAGSAQ</sequence>
<name>A0A518BLR5_9BACT</name>
<gene>
    <name evidence="3" type="ORF">Pla133_30070</name>
</gene>
<proteinExistence type="predicted"/>
<keyword evidence="1" id="KW-1133">Transmembrane helix</keyword>
<keyword evidence="1" id="KW-0812">Transmembrane</keyword>
<evidence type="ECO:0000256" key="1">
    <source>
        <dbReference type="SAM" id="Phobius"/>
    </source>
</evidence>
<organism evidence="3 4">
    <name type="scientific">Engelhardtia mirabilis</name>
    <dbReference type="NCBI Taxonomy" id="2528011"/>
    <lineage>
        <taxon>Bacteria</taxon>
        <taxon>Pseudomonadati</taxon>
        <taxon>Planctomycetota</taxon>
        <taxon>Planctomycetia</taxon>
        <taxon>Planctomycetia incertae sedis</taxon>
        <taxon>Engelhardtia</taxon>
    </lineage>
</organism>
<dbReference type="EMBL" id="CP036287">
    <property type="protein sequence ID" value="QDU67918.1"/>
    <property type="molecule type" value="Genomic_DNA"/>
</dbReference>
<protein>
    <recommendedName>
        <fullName evidence="2">SGNH hydrolase-type esterase domain-containing protein</fullName>
    </recommendedName>
</protein>
<accession>A0A518BLR5</accession>
<reference evidence="3 4" key="1">
    <citation type="submission" date="2019-02" db="EMBL/GenBank/DDBJ databases">
        <title>Deep-cultivation of Planctomycetes and their phenomic and genomic characterization uncovers novel biology.</title>
        <authorList>
            <person name="Wiegand S."/>
            <person name="Jogler M."/>
            <person name="Boedeker C."/>
            <person name="Pinto D."/>
            <person name="Vollmers J."/>
            <person name="Rivas-Marin E."/>
            <person name="Kohn T."/>
            <person name="Peeters S.H."/>
            <person name="Heuer A."/>
            <person name="Rast P."/>
            <person name="Oberbeckmann S."/>
            <person name="Bunk B."/>
            <person name="Jeske O."/>
            <person name="Meyerdierks A."/>
            <person name="Storesund J.E."/>
            <person name="Kallscheuer N."/>
            <person name="Luecker S."/>
            <person name="Lage O.M."/>
            <person name="Pohl T."/>
            <person name="Merkel B.J."/>
            <person name="Hornburger P."/>
            <person name="Mueller R.-W."/>
            <person name="Bruemmer F."/>
            <person name="Labrenz M."/>
            <person name="Spormann A.M."/>
            <person name="Op den Camp H."/>
            <person name="Overmann J."/>
            <person name="Amann R."/>
            <person name="Jetten M.S.M."/>
            <person name="Mascher T."/>
            <person name="Medema M.H."/>
            <person name="Devos D.P."/>
            <person name="Kaster A.-K."/>
            <person name="Ovreas L."/>
            <person name="Rohde M."/>
            <person name="Galperin M.Y."/>
            <person name="Jogler C."/>
        </authorList>
    </citation>
    <scope>NUCLEOTIDE SEQUENCE [LARGE SCALE GENOMIC DNA]</scope>
    <source>
        <strain evidence="3 4">Pla133</strain>
    </source>
</reference>
<evidence type="ECO:0000313" key="4">
    <source>
        <dbReference type="Proteomes" id="UP000316921"/>
    </source>
</evidence>
<dbReference type="InterPro" id="IPR036514">
    <property type="entry name" value="SGNH_hydro_sf"/>
</dbReference>
<dbReference type="Gene3D" id="3.40.50.1110">
    <property type="entry name" value="SGNH hydrolase"/>
    <property type="match status" value="1"/>
</dbReference>
<evidence type="ECO:0000313" key="3">
    <source>
        <dbReference type="EMBL" id="QDU67918.1"/>
    </source>
</evidence>
<dbReference type="CDD" id="cd00229">
    <property type="entry name" value="SGNH_hydrolase"/>
    <property type="match status" value="1"/>
</dbReference>
<keyword evidence="4" id="KW-1185">Reference proteome</keyword>
<dbReference type="AlphaFoldDB" id="A0A518BLR5"/>